<keyword evidence="2" id="KW-0677">Repeat</keyword>
<evidence type="ECO:0008006" key="9">
    <source>
        <dbReference type="Google" id="ProtNLM"/>
    </source>
</evidence>
<gene>
    <name evidence="7" type="ORF">MVES_003675</name>
</gene>
<reference evidence="7 8" key="1">
    <citation type="submission" date="2017-10" db="EMBL/GenBank/DDBJ databases">
        <title>A novel species of cold-tolerant Malassezia isolated from bats.</title>
        <authorList>
            <person name="Lorch J.M."/>
            <person name="Palmer J.M."/>
            <person name="Vanderwolf K.J."/>
            <person name="Schmidt K.Z."/>
            <person name="Verant M.L."/>
            <person name="Weller T.J."/>
            <person name="Blehert D.S."/>
        </authorList>
    </citation>
    <scope>NUCLEOTIDE SEQUENCE [LARGE SCALE GENOMIC DNA]</scope>
    <source>
        <strain evidence="7 8">NWHC:44797-103</strain>
    </source>
</reference>
<keyword evidence="3" id="KW-0862">Zinc</keyword>
<dbReference type="InterPro" id="IPR007052">
    <property type="entry name" value="CS_dom"/>
</dbReference>
<dbReference type="EMBL" id="KZ454995">
    <property type="protein sequence ID" value="PKI82469.1"/>
    <property type="molecule type" value="Genomic_DNA"/>
</dbReference>
<dbReference type="OrthoDB" id="1898560at2759"/>
<feature type="domain" description="CS" evidence="5">
    <location>
        <begin position="203"/>
        <end position="284"/>
    </location>
</feature>
<feature type="compositionally biased region" description="Low complexity" evidence="4">
    <location>
        <begin position="70"/>
        <end position="80"/>
    </location>
</feature>
<accession>A0A2N1J7D7</accession>
<evidence type="ECO:0000256" key="3">
    <source>
        <dbReference type="ARBA" id="ARBA00022833"/>
    </source>
</evidence>
<dbReference type="Gene3D" id="2.60.40.790">
    <property type="match status" value="1"/>
</dbReference>
<dbReference type="PANTHER" id="PTHR46983:SF3">
    <property type="entry name" value="CHPADIPLOID STATE MAINTENANCE PROTEIN CHPA"/>
    <property type="match status" value="1"/>
</dbReference>
<feature type="domain" description="CHORD" evidence="6">
    <location>
        <begin position="126"/>
        <end position="190"/>
    </location>
</feature>
<dbReference type="PROSITE" id="PS51203">
    <property type="entry name" value="CS"/>
    <property type="match status" value="1"/>
</dbReference>
<dbReference type="Pfam" id="PF04968">
    <property type="entry name" value="CHORD"/>
    <property type="match status" value="2"/>
</dbReference>
<dbReference type="PANTHER" id="PTHR46983">
    <property type="entry name" value="CYSTEINE AND HISTIDINE-RICH DOMAIN-CONTAINING PROTEIN 1"/>
    <property type="match status" value="1"/>
</dbReference>
<dbReference type="CDD" id="cd06466">
    <property type="entry name" value="p23_CS_SGT1_like"/>
    <property type="match status" value="1"/>
</dbReference>
<keyword evidence="1" id="KW-0479">Metal-binding</keyword>
<evidence type="ECO:0000256" key="2">
    <source>
        <dbReference type="ARBA" id="ARBA00022737"/>
    </source>
</evidence>
<dbReference type="GO" id="GO:0046872">
    <property type="term" value="F:metal ion binding"/>
    <property type="evidence" value="ECO:0007669"/>
    <property type="project" value="UniProtKB-KW"/>
</dbReference>
<keyword evidence="8" id="KW-1185">Reference proteome</keyword>
<feature type="region of interest" description="Disordered" evidence="4">
    <location>
        <begin position="46"/>
        <end position="108"/>
    </location>
</feature>
<dbReference type="InterPro" id="IPR039790">
    <property type="entry name" value="CHRD1"/>
</dbReference>
<dbReference type="SUPFAM" id="SSF49764">
    <property type="entry name" value="HSP20-like chaperones"/>
    <property type="match status" value="1"/>
</dbReference>
<dbReference type="InterPro" id="IPR007051">
    <property type="entry name" value="CHORD_dom"/>
</dbReference>
<evidence type="ECO:0000256" key="1">
    <source>
        <dbReference type="ARBA" id="ARBA00022723"/>
    </source>
</evidence>
<evidence type="ECO:0000313" key="8">
    <source>
        <dbReference type="Proteomes" id="UP000232875"/>
    </source>
</evidence>
<dbReference type="PROSITE" id="PS51401">
    <property type="entry name" value="CHORD"/>
    <property type="match status" value="2"/>
</dbReference>
<protein>
    <recommendedName>
        <fullName evidence="9">CHORD domain-containing protein</fullName>
    </recommendedName>
</protein>
<organism evidence="7 8">
    <name type="scientific">Malassezia vespertilionis</name>
    <dbReference type="NCBI Taxonomy" id="2020962"/>
    <lineage>
        <taxon>Eukaryota</taxon>
        <taxon>Fungi</taxon>
        <taxon>Dikarya</taxon>
        <taxon>Basidiomycota</taxon>
        <taxon>Ustilaginomycotina</taxon>
        <taxon>Malasseziomycetes</taxon>
        <taxon>Malasseziales</taxon>
        <taxon>Malasseziaceae</taxon>
        <taxon>Malassezia</taxon>
    </lineage>
</organism>
<dbReference type="Proteomes" id="UP000232875">
    <property type="component" value="Unassembled WGS sequence"/>
</dbReference>
<evidence type="ECO:0000259" key="5">
    <source>
        <dbReference type="PROSITE" id="PS51203"/>
    </source>
</evidence>
<dbReference type="InterPro" id="IPR008978">
    <property type="entry name" value="HSP20-like_chaperone"/>
</dbReference>
<evidence type="ECO:0000313" key="7">
    <source>
        <dbReference type="EMBL" id="PKI82469.1"/>
    </source>
</evidence>
<evidence type="ECO:0000259" key="6">
    <source>
        <dbReference type="PROSITE" id="PS51401"/>
    </source>
</evidence>
<sequence length="284" mass="30635">MGPCRYHPGAPVFHEGLKSWSCCKDLNKPVMEFDQFLAIQGCATTPAHTTQKQSPPPSQRPGGKVGGPEPGAEPGAATSEPQPPPKESAPQPLNLLSHGKAPAVPKPAEAACDPDTLTHVDCGARCSRTGCNYVADMDMERDRAGESCMYHPGVPVFHEGSKGYTCCKPRSLHFCDFLQIAPCTRAVCGHMFSAPPPAKHGAATHIRIDHYETPAHVHVTVYAKNIDPAQSLIVFEHEHVVLSLLLAPMGSITEPRRFDRTLEPYAAIDPSASTYTIGKMKLDL</sequence>
<name>A0A2N1J7D7_9BASI</name>
<evidence type="ECO:0000256" key="4">
    <source>
        <dbReference type="SAM" id="MobiDB-lite"/>
    </source>
</evidence>
<dbReference type="Gene3D" id="4.10.1130.20">
    <property type="match status" value="2"/>
</dbReference>
<dbReference type="AlphaFoldDB" id="A0A2N1J7D7"/>
<feature type="domain" description="CHORD" evidence="6">
    <location>
        <begin position="1"/>
        <end position="48"/>
    </location>
</feature>
<proteinExistence type="predicted"/>
<dbReference type="STRING" id="2020962.A0A2N1J7D7"/>